<sequence>MLNVFSENVPFVFRPAPLTPGEVSLLLAARPRPVARHQLTRDQLRVAEELVRLGYLSKTAEERKRRDRMFRLTRRGLDWLYDNGLFDGPRFVEQPHDP</sequence>
<organism evidence="1 2">
    <name type="scientific">Magnetospirillum aberrantis SpK</name>
    <dbReference type="NCBI Taxonomy" id="908842"/>
    <lineage>
        <taxon>Bacteria</taxon>
        <taxon>Pseudomonadati</taxon>
        <taxon>Pseudomonadota</taxon>
        <taxon>Alphaproteobacteria</taxon>
        <taxon>Rhodospirillales</taxon>
        <taxon>Rhodospirillaceae</taxon>
        <taxon>Magnetospirillum</taxon>
    </lineage>
</organism>
<dbReference type="EMBL" id="JAAIYP010000007">
    <property type="protein sequence ID" value="NFV78921.1"/>
    <property type="molecule type" value="Genomic_DNA"/>
</dbReference>
<protein>
    <recommendedName>
        <fullName evidence="3">MarR family transcriptional regulator</fullName>
    </recommendedName>
</protein>
<accession>A0A7C9QS85</accession>
<evidence type="ECO:0000313" key="2">
    <source>
        <dbReference type="Proteomes" id="UP000480684"/>
    </source>
</evidence>
<evidence type="ECO:0008006" key="3">
    <source>
        <dbReference type="Google" id="ProtNLM"/>
    </source>
</evidence>
<keyword evidence="2" id="KW-1185">Reference proteome</keyword>
<dbReference type="AlphaFoldDB" id="A0A7C9QS85"/>
<name>A0A7C9QS85_9PROT</name>
<comment type="caution">
    <text evidence="1">The sequence shown here is derived from an EMBL/GenBank/DDBJ whole genome shotgun (WGS) entry which is preliminary data.</text>
</comment>
<proteinExistence type="predicted"/>
<reference evidence="1 2" key="1">
    <citation type="submission" date="2020-02" db="EMBL/GenBank/DDBJ databases">
        <authorList>
            <person name="Dziuba M."/>
            <person name="Kuznetsov B."/>
            <person name="Mardanov A."/>
            <person name="Ravin N."/>
            <person name="Grouzdev D."/>
        </authorList>
    </citation>
    <scope>NUCLEOTIDE SEQUENCE [LARGE SCALE GENOMIC DNA]</scope>
    <source>
        <strain evidence="1 2">SpK</strain>
    </source>
</reference>
<evidence type="ECO:0000313" key="1">
    <source>
        <dbReference type="EMBL" id="NFV78921.1"/>
    </source>
</evidence>
<dbReference type="RefSeq" id="WP_163674364.1">
    <property type="nucleotide sequence ID" value="NZ_JAAIYP010000007.1"/>
</dbReference>
<dbReference type="Proteomes" id="UP000480684">
    <property type="component" value="Unassembled WGS sequence"/>
</dbReference>
<gene>
    <name evidence="1" type="ORF">G4223_02170</name>
</gene>